<name>A0A9P6NLL2_9BASI</name>
<evidence type="ECO:0000256" key="1">
    <source>
        <dbReference type="SAM" id="Phobius"/>
    </source>
</evidence>
<keyword evidence="1" id="KW-1133">Transmembrane helix</keyword>
<proteinExistence type="predicted"/>
<comment type="caution">
    <text evidence="2">The sequence shown here is derived from an EMBL/GenBank/DDBJ whole genome shotgun (WGS) entry which is preliminary data.</text>
</comment>
<gene>
    <name evidence="2" type="ORF">CROQUDRAFT_106161</name>
</gene>
<protein>
    <submittedName>
        <fullName evidence="2">Uncharacterized protein</fullName>
    </submittedName>
</protein>
<organism evidence="2 3">
    <name type="scientific">Cronartium quercuum f. sp. fusiforme G11</name>
    <dbReference type="NCBI Taxonomy" id="708437"/>
    <lineage>
        <taxon>Eukaryota</taxon>
        <taxon>Fungi</taxon>
        <taxon>Dikarya</taxon>
        <taxon>Basidiomycota</taxon>
        <taxon>Pucciniomycotina</taxon>
        <taxon>Pucciniomycetes</taxon>
        <taxon>Pucciniales</taxon>
        <taxon>Coleosporiaceae</taxon>
        <taxon>Cronartium</taxon>
    </lineage>
</organism>
<keyword evidence="3" id="KW-1185">Reference proteome</keyword>
<feature type="transmembrane region" description="Helical" evidence="1">
    <location>
        <begin position="125"/>
        <end position="147"/>
    </location>
</feature>
<keyword evidence="1" id="KW-0472">Membrane</keyword>
<evidence type="ECO:0000313" key="2">
    <source>
        <dbReference type="EMBL" id="KAG0147807.1"/>
    </source>
</evidence>
<accession>A0A9P6NLL2</accession>
<evidence type="ECO:0000313" key="3">
    <source>
        <dbReference type="Proteomes" id="UP000886653"/>
    </source>
</evidence>
<dbReference type="AlphaFoldDB" id="A0A9P6NLL2"/>
<dbReference type="Proteomes" id="UP000886653">
    <property type="component" value="Unassembled WGS sequence"/>
</dbReference>
<reference evidence="2" key="1">
    <citation type="submission" date="2013-11" db="EMBL/GenBank/DDBJ databases">
        <title>Genome sequence of the fusiform rust pathogen reveals effectors for host alternation and coevolution with pine.</title>
        <authorList>
            <consortium name="DOE Joint Genome Institute"/>
            <person name="Smith K."/>
            <person name="Pendleton A."/>
            <person name="Kubisiak T."/>
            <person name="Anderson C."/>
            <person name="Salamov A."/>
            <person name="Aerts A."/>
            <person name="Riley R."/>
            <person name="Clum A."/>
            <person name="Lindquist E."/>
            <person name="Ence D."/>
            <person name="Campbell M."/>
            <person name="Kronenberg Z."/>
            <person name="Feau N."/>
            <person name="Dhillon B."/>
            <person name="Hamelin R."/>
            <person name="Burleigh J."/>
            <person name="Smith J."/>
            <person name="Yandell M."/>
            <person name="Nelson C."/>
            <person name="Grigoriev I."/>
            <person name="Davis J."/>
        </authorList>
    </citation>
    <scope>NUCLEOTIDE SEQUENCE</scope>
    <source>
        <strain evidence="2">G11</strain>
    </source>
</reference>
<keyword evidence="1" id="KW-0812">Transmembrane</keyword>
<sequence>MVVVNCYGDHLNCPALSTGSLLNGEVEPKIPEFLFPAGYTKWSPLVNVPMHRPYQHLVEYAFETPLTLSATVRQPSNWLSTTFLQPTYFSYPQSITESNSSGQRLPANESVGDSLKGFGQKSNNISYMTYMLQVFFYPLILFGLFAIDQ</sequence>
<dbReference type="EMBL" id="MU167243">
    <property type="protein sequence ID" value="KAG0147807.1"/>
    <property type="molecule type" value="Genomic_DNA"/>
</dbReference>